<proteinExistence type="predicted"/>
<organism evidence="2 3">
    <name type="scientific">Sphingomonas quercus</name>
    <dbReference type="NCBI Taxonomy" id="2842451"/>
    <lineage>
        <taxon>Bacteria</taxon>
        <taxon>Pseudomonadati</taxon>
        <taxon>Pseudomonadota</taxon>
        <taxon>Alphaproteobacteria</taxon>
        <taxon>Sphingomonadales</taxon>
        <taxon>Sphingomonadaceae</taxon>
        <taxon>Sphingomonas</taxon>
    </lineage>
</organism>
<dbReference type="PANTHER" id="PTHR31270:SF1">
    <property type="entry name" value="GLUTAMINYL-PEPTIDE CYCLOTRANSFERASE"/>
    <property type="match status" value="1"/>
</dbReference>
<dbReference type="InterPro" id="IPR007788">
    <property type="entry name" value="QCT"/>
</dbReference>
<dbReference type="PANTHER" id="PTHR31270">
    <property type="entry name" value="GLUTAMINYL-PEPTIDE CYCLOTRANSFERASE"/>
    <property type="match status" value="1"/>
</dbReference>
<protein>
    <submittedName>
        <fullName evidence="2">Glutaminyl-peptide cyclotransferase</fullName>
    </submittedName>
</protein>
<sequence>MRSFRLLSRLSALLAAATSAVSPAVLPVQRVSVVRAYPHATDAFTEGLFWKDGRLFESTGLNGKSSLREVRLSDGAVLRRRDLPASVFGEGIIEWGNRLVALEWQSGRGTTWSFPGLQPLGSFRYTGEGWGLTKDARRIIMSDGTPQLRFLDPKTLKETGRITVRAEGRPIANLNELEYIDGEVWANIWQTEIIARIDPATGDVKGWVDIRGLLPDAERVWGVTDVANGIAWDAKGRRLFLTGKNWPKLYEVRLEPAGK</sequence>
<gene>
    <name evidence="2" type="ORF">KOF26_09825</name>
</gene>
<keyword evidence="1" id="KW-0732">Signal</keyword>
<name>A0ABS6BIM2_9SPHN</name>
<dbReference type="EMBL" id="JAHKRT010000004">
    <property type="protein sequence ID" value="MBU3078165.1"/>
    <property type="molecule type" value="Genomic_DNA"/>
</dbReference>
<dbReference type="Proteomes" id="UP000776276">
    <property type="component" value="Unassembled WGS sequence"/>
</dbReference>
<comment type="caution">
    <text evidence="2">The sequence shown here is derived from an EMBL/GenBank/DDBJ whole genome shotgun (WGS) entry which is preliminary data.</text>
</comment>
<feature type="chain" id="PRO_5046937561" evidence="1">
    <location>
        <begin position="25"/>
        <end position="259"/>
    </location>
</feature>
<evidence type="ECO:0000256" key="1">
    <source>
        <dbReference type="SAM" id="SignalP"/>
    </source>
</evidence>
<evidence type="ECO:0000313" key="3">
    <source>
        <dbReference type="Proteomes" id="UP000776276"/>
    </source>
</evidence>
<keyword evidence="3" id="KW-1185">Reference proteome</keyword>
<evidence type="ECO:0000313" key="2">
    <source>
        <dbReference type="EMBL" id="MBU3078165.1"/>
    </source>
</evidence>
<feature type="signal peptide" evidence="1">
    <location>
        <begin position="1"/>
        <end position="24"/>
    </location>
</feature>
<dbReference type="RefSeq" id="WP_216323860.1">
    <property type="nucleotide sequence ID" value="NZ_JAHKRT010000004.1"/>
</dbReference>
<reference evidence="2 3" key="1">
    <citation type="submission" date="2021-06" db="EMBL/GenBank/DDBJ databases">
        <title>Sphingomonas sp. XMGL2, whole genome shotgun sequencing project.</title>
        <authorList>
            <person name="Zhao G."/>
            <person name="Shen L."/>
        </authorList>
    </citation>
    <scope>NUCLEOTIDE SEQUENCE [LARGE SCALE GENOMIC DNA]</scope>
    <source>
        <strain evidence="2 3">XMGL2</strain>
    </source>
</reference>
<dbReference type="Pfam" id="PF05096">
    <property type="entry name" value="Glu_cyclase_2"/>
    <property type="match status" value="1"/>
</dbReference>
<accession>A0ABS6BIM2</accession>